<evidence type="ECO:0000313" key="1">
    <source>
        <dbReference type="EMBL" id="HIZ71777.1"/>
    </source>
</evidence>
<sequence>MNTNYELKEHDFDLSHYEPICYECGVILNCHNMYDEDYCAECVHRIMSNGY</sequence>
<reference evidence="1" key="1">
    <citation type="journal article" date="2021" name="PeerJ">
        <title>Extensive microbial diversity within the chicken gut microbiome revealed by metagenomics and culture.</title>
        <authorList>
            <person name="Gilroy R."/>
            <person name="Ravi A."/>
            <person name="Getino M."/>
            <person name="Pursley I."/>
            <person name="Horton D.L."/>
            <person name="Alikhan N.F."/>
            <person name="Baker D."/>
            <person name="Gharbi K."/>
            <person name="Hall N."/>
            <person name="Watson M."/>
            <person name="Adriaenssens E.M."/>
            <person name="Foster-Nyarko E."/>
            <person name="Jarju S."/>
            <person name="Secka A."/>
            <person name="Antonio M."/>
            <person name="Oren A."/>
            <person name="Chaudhuri R.R."/>
            <person name="La Ragione R."/>
            <person name="Hildebrand F."/>
            <person name="Pallen M.J."/>
        </authorList>
    </citation>
    <scope>NUCLEOTIDE SEQUENCE</scope>
    <source>
        <strain evidence="1">CHK169-4300</strain>
    </source>
</reference>
<comment type="caution">
    <text evidence="1">The sequence shown here is derived from an EMBL/GenBank/DDBJ whole genome shotgun (WGS) entry which is preliminary data.</text>
</comment>
<dbReference type="AlphaFoldDB" id="A0A9D2G3J8"/>
<protein>
    <submittedName>
        <fullName evidence="1">Uncharacterized protein</fullName>
    </submittedName>
</protein>
<accession>A0A9D2G3J8</accession>
<reference evidence="1" key="2">
    <citation type="submission" date="2021-04" db="EMBL/GenBank/DDBJ databases">
        <authorList>
            <person name="Gilroy R."/>
        </authorList>
    </citation>
    <scope>NUCLEOTIDE SEQUENCE</scope>
    <source>
        <strain evidence="1">CHK169-4300</strain>
    </source>
</reference>
<organism evidence="1 2">
    <name type="scientific">Candidatus Atopostipes pullistercoris</name>
    <dbReference type="NCBI Taxonomy" id="2838467"/>
    <lineage>
        <taxon>Bacteria</taxon>
        <taxon>Bacillati</taxon>
        <taxon>Bacillota</taxon>
        <taxon>Bacilli</taxon>
        <taxon>Lactobacillales</taxon>
        <taxon>Carnobacteriaceae</taxon>
        <taxon>Atopostipes</taxon>
    </lineage>
</organism>
<dbReference type="EMBL" id="DXAZ01000141">
    <property type="protein sequence ID" value="HIZ71777.1"/>
    <property type="molecule type" value="Genomic_DNA"/>
</dbReference>
<gene>
    <name evidence="1" type="ORF">H9808_08465</name>
</gene>
<dbReference type="Proteomes" id="UP000824106">
    <property type="component" value="Unassembled WGS sequence"/>
</dbReference>
<proteinExistence type="predicted"/>
<evidence type="ECO:0000313" key="2">
    <source>
        <dbReference type="Proteomes" id="UP000824106"/>
    </source>
</evidence>
<name>A0A9D2G3J8_9LACT</name>